<organism evidence="1 2">
    <name type="scientific">Olea europaea subsp. europaea</name>
    <dbReference type="NCBI Taxonomy" id="158383"/>
    <lineage>
        <taxon>Eukaryota</taxon>
        <taxon>Viridiplantae</taxon>
        <taxon>Streptophyta</taxon>
        <taxon>Embryophyta</taxon>
        <taxon>Tracheophyta</taxon>
        <taxon>Spermatophyta</taxon>
        <taxon>Magnoliopsida</taxon>
        <taxon>eudicotyledons</taxon>
        <taxon>Gunneridae</taxon>
        <taxon>Pentapetalae</taxon>
        <taxon>asterids</taxon>
        <taxon>lamiids</taxon>
        <taxon>Lamiales</taxon>
        <taxon>Oleaceae</taxon>
        <taxon>Oleeae</taxon>
        <taxon>Olea</taxon>
    </lineage>
</organism>
<protein>
    <submittedName>
        <fullName evidence="1">Uncharacterized protein</fullName>
    </submittedName>
</protein>
<dbReference type="Proteomes" id="UP000594638">
    <property type="component" value="Unassembled WGS sequence"/>
</dbReference>
<name>A0A8S0PW29_OLEEU</name>
<gene>
    <name evidence="1" type="ORF">OLEA9_A119989</name>
</gene>
<evidence type="ECO:0000313" key="2">
    <source>
        <dbReference type="Proteomes" id="UP000594638"/>
    </source>
</evidence>
<proteinExistence type="predicted"/>
<dbReference type="Gramene" id="OE9A119989T1">
    <property type="protein sequence ID" value="OE9A119989C1"/>
    <property type="gene ID" value="OE9A119989"/>
</dbReference>
<reference evidence="1 2" key="1">
    <citation type="submission" date="2019-12" db="EMBL/GenBank/DDBJ databases">
        <authorList>
            <person name="Alioto T."/>
            <person name="Alioto T."/>
            <person name="Gomez Garrido J."/>
        </authorList>
    </citation>
    <scope>NUCLEOTIDE SEQUENCE [LARGE SCALE GENOMIC DNA]</scope>
</reference>
<comment type="caution">
    <text evidence="1">The sequence shown here is derived from an EMBL/GenBank/DDBJ whole genome shotgun (WGS) entry which is preliminary data.</text>
</comment>
<sequence>MHNWRLGWSIPLHVVNNNLKLTLHHRRRPHPDHEHWCFQHSHMEGPRGDMEDDPDFNDSDNILLTCEDDRLFDSNVMEGIEVRCDERGTEREDDDVVVQNE</sequence>
<dbReference type="AlphaFoldDB" id="A0A8S0PW29"/>
<evidence type="ECO:0000313" key="1">
    <source>
        <dbReference type="EMBL" id="CAA2958435.1"/>
    </source>
</evidence>
<accession>A0A8S0PW29</accession>
<keyword evidence="2" id="KW-1185">Reference proteome</keyword>
<dbReference type="EMBL" id="CACTIH010000268">
    <property type="protein sequence ID" value="CAA2958435.1"/>
    <property type="molecule type" value="Genomic_DNA"/>
</dbReference>